<name>A0A8X7VLH0_BRACI</name>
<organism evidence="1 2">
    <name type="scientific">Brassica carinata</name>
    <name type="common">Ethiopian mustard</name>
    <name type="synonym">Abyssinian cabbage</name>
    <dbReference type="NCBI Taxonomy" id="52824"/>
    <lineage>
        <taxon>Eukaryota</taxon>
        <taxon>Viridiplantae</taxon>
        <taxon>Streptophyta</taxon>
        <taxon>Embryophyta</taxon>
        <taxon>Tracheophyta</taxon>
        <taxon>Spermatophyta</taxon>
        <taxon>Magnoliopsida</taxon>
        <taxon>eudicotyledons</taxon>
        <taxon>Gunneridae</taxon>
        <taxon>Pentapetalae</taxon>
        <taxon>rosids</taxon>
        <taxon>malvids</taxon>
        <taxon>Brassicales</taxon>
        <taxon>Brassicaceae</taxon>
        <taxon>Brassiceae</taxon>
        <taxon>Brassica</taxon>
    </lineage>
</organism>
<comment type="caution">
    <text evidence="1">The sequence shown here is derived from an EMBL/GenBank/DDBJ whole genome shotgun (WGS) entry which is preliminary data.</text>
</comment>
<evidence type="ECO:0000313" key="2">
    <source>
        <dbReference type="Proteomes" id="UP000886595"/>
    </source>
</evidence>
<evidence type="ECO:0000313" key="1">
    <source>
        <dbReference type="EMBL" id="KAG2313050.1"/>
    </source>
</evidence>
<sequence>MEDVKTKLLHRMHDEFQKMKIGMTESFRSLEAKLNHMVEIIMKVAADLQVPEKSMELYNKIYEAPIFDVYDYEEPSYDDAVPIFDVYGDEDLVFDLGCEYFEKNIQVNYSKMGNLCTLECDMYDSSFAPSRRNNDSLKEFIDVSHVEARSISAQTYTIQSHKLLTATPKKLSQEEPVSGKPPPLRDKEVVQILCCYGEET</sequence>
<dbReference type="AlphaFoldDB" id="A0A8X7VLH0"/>
<dbReference type="Proteomes" id="UP000886595">
    <property type="component" value="Unassembled WGS sequence"/>
</dbReference>
<keyword evidence="2" id="KW-1185">Reference proteome</keyword>
<gene>
    <name evidence="1" type="ORF">Bca52824_024607</name>
</gene>
<proteinExistence type="predicted"/>
<accession>A0A8X7VLH0</accession>
<dbReference type="EMBL" id="JAAMPC010000005">
    <property type="protein sequence ID" value="KAG2313050.1"/>
    <property type="molecule type" value="Genomic_DNA"/>
</dbReference>
<dbReference type="OrthoDB" id="1133993at2759"/>
<reference evidence="1 2" key="1">
    <citation type="submission" date="2020-02" db="EMBL/GenBank/DDBJ databases">
        <authorList>
            <person name="Ma Q."/>
            <person name="Huang Y."/>
            <person name="Song X."/>
            <person name="Pei D."/>
        </authorList>
    </citation>
    <scope>NUCLEOTIDE SEQUENCE [LARGE SCALE GENOMIC DNA]</scope>
    <source>
        <strain evidence="1">Sxm20200214</strain>
        <tissue evidence="1">Leaf</tissue>
    </source>
</reference>
<protein>
    <submittedName>
        <fullName evidence="1">Uncharacterized protein</fullName>
    </submittedName>
</protein>